<dbReference type="InterPro" id="IPR027417">
    <property type="entry name" value="P-loop_NTPase"/>
</dbReference>
<dbReference type="Pfam" id="PF12796">
    <property type="entry name" value="Ank_2"/>
    <property type="match status" value="4"/>
</dbReference>
<comment type="caution">
    <text evidence="5">The sequence shown here is derived from an EMBL/GenBank/DDBJ whole genome shotgun (WGS) entry which is preliminary data.</text>
</comment>
<evidence type="ECO:0000313" key="6">
    <source>
        <dbReference type="Proteomes" id="UP001280581"/>
    </source>
</evidence>
<evidence type="ECO:0000256" key="2">
    <source>
        <dbReference type="PROSITE-ProRule" id="PRU00023"/>
    </source>
</evidence>
<dbReference type="Gene3D" id="3.40.50.300">
    <property type="entry name" value="P-loop containing nucleotide triphosphate hydrolases"/>
    <property type="match status" value="1"/>
</dbReference>
<evidence type="ECO:0000259" key="3">
    <source>
        <dbReference type="Pfam" id="PF22939"/>
    </source>
</evidence>
<dbReference type="SUPFAM" id="SSF52540">
    <property type="entry name" value="P-loop containing nucleoside triphosphate hydrolases"/>
    <property type="match status" value="1"/>
</dbReference>
<keyword evidence="2" id="KW-0040">ANK repeat</keyword>
<dbReference type="PROSITE" id="PS50297">
    <property type="entry name" value="ANK_REP_REGION"/>
    <property type="match status" value="5"/>
</dbReference>
<organism evidence="5 6">
    <name type="scientific">Pseudopithomyces chartarum</name>
    <dbReference type="NCBI Taxonomy" id="1892770"/>
    <lineage>
        <taxon>Eukaryota</taxon>
        <taxon>Fungi</taxon>
        <taxon>Dikarya</taxon>
        <taxon>Ascomycota</taxon>
        <taxon>Pezizomycotina</taxon>
        <taxon>Dothideomycetes</taxon>
        <taxon>Pleosporomycetidae</taxon>
        <taxon>Pleosporales</taxon>
        <taxon>Massarineae</taxon>
        <taxon>Didymosphaeriaceae</taxon>
        <taxon>Pseudopithomyces</taxon>
    </lineage>
</organism>
<dbReference type="Pfam" id="PF24883">
    <property type="entry name" value="NPHP3_N"/>
    <property type="match status" value="1"/>
</dbReference>
<dbReference type="EMBL" id="WVTA01000007">
    <property type="protein sequence ID" value="KAK3208257.1"/>
    <property type="molecule type" value="Genomic_DNA"/>
</dbReference>
<evidence type="ECO:0000259" key="4">
    <source>
        <dbReference type="Pfam" id="PF24883"/>
    </source>
</evidence>
<evidence type="ECO:0008006" key="7">
    <source>
        <dbReference type="Google" id="ProtNLM"/>
    </source>
</evidence>
<feature type="repeat" description="ANK" evidence="2">
    <location>
        <begin position="877"/>
        <end position="909"/>
    </location>
</feature>
<dbReference type="AlphaFoldDB" id="A0AAN6LY61"/>
<dbReference type="Proteomes" id="UP001280581">
    <property type="component" value="Unassembled WGS sequence"/>
</dbReference>
<dbReference type="SUPFAM" id="SSF48403">
    <property type="entry name" value="Ankyrin repeat"/>
    <property type="match status" value="1"/>
</dbReference>
<reference evidence="5 6" key="1">
    <citation type="submission" date="2021-02" db="EMBL/GenBank/DDBJ databases">
        <title>Genome assembly of Pseudopithomyces chartarum.</title>
        <authorList>
            <person name="Jauregui R."/>
            <person name="Singh J."/>
            <person name="Voisey C."/>
        </authorList>
    </citation>
    <scope>NUCLEOTIDE SEQUENCE [LARGE SCALE GENOMIC DNA]</scope>
    <source>
        <strain evidence="5 6">AGR01</strain>
    </source>
</reference>
<dbReference type="InterPro" id="IPR054471">
    <property type="entry name" value="GPIID_WHD"/>
</dbReference>
<proteinExistence type="predicted"/>
<dbReference type="SMART" id="SM00248">
    <property type="entry name" value="ANK"/>
    <property type="match status" value="10"/>
</dbReference>
<dbReference type="PANTHER" id="PTHR10039">
    <property type="entry name" value="AMELOGENIN"/>
    <property type="match status" value="1"/>
</dbReference>
<evidence type="ECO:0000313" key="5">
    <source>
        <dbReference type="EMBL" id="KAK3208257.1"/>
    </source>
</evidence>
<dbReference type="Pfam" id="PF22939">
    <property type="entry name" value="WHD_GPIID"/>
    <property type="match status" value="1"/>
</dbReference>
<dbReference type="Pfam" id="PF00023">
    <property type="entry name" value="Ank"/>
    <property type="match status" value="1"/>
</dbReference>
<protein>
    <recommendedName>
        <fullName evidence="7">Ankyrin</fullName>
    </recommendedName>
</protein>
<dbReference type="InterPro" id="IPR056884">
    <property type="entry name" value="NPHP3-like_N"/>
</dbReference>
<name>A0AAN6LY61_9PLEO</name>
<dbReference type="InterPro" id="IPR002110">
    <property type="entry name" value="Ankyrin_rpt"/>
</dbReference>
<evidence type="ECO:0000256" key="1">
    <source>
        <dbReference type="ARBA" id="ARBA00022737"/>
    </source>
</evidence>
<gene>
    <name evidence="5" type="ORF">GRF29_77g147780</name>
</gene>
<feature type="repeat" description="ANK" evidence="2">
    <location>
        <begin position="911"/>
        <end position="943"/>
    </location>
</feature>
<dbReference type="PRINTS" id="PR01415">
    <property type="entry name" value="ANKYRIN"/>
</dbReference>
<feature type="domain" description="Nephrocystin 3-like N-terminal" evidence="4">
    <location>
        <begin position="220"/>
        <end position="384"/>
    </location>
</feature>
<keyword evidence="6" id="KW-1185">Reference proteome</keyword>
<dbReference type="InterPro" id="IPR036770">
    <property type="entry name" value="Ankyrin_rpt-contain_sf"/>
</dbReference>
<keyword evidence="1" id="KW-0677">Repeat</keyword>
<feature type="repeat" description="ANK" evidence="2">
    <location>
        <begin position="717"/>
        <end position="749"/>
    </location>
</feature>
<sequence>MDPLSATSSIIAILQLSSKVVGYLAVVKDASKERIQCAIEISNLQTLLLNLKFHVEMENVNTPWHTAVRALTIENGPLDQFQQCLETLQSGMTDRGRLKKATDILMWKFKKAEVTSILGRIERLKTLVEIALQRDQMKLSHAIKSDTEIIKNEAVIINSNSQKITEVTTNIKDDTGVIRSGIDSVKIRGENVEHHEILEWLSASNYPAQQSDIMKRRHDGTGKWFLVAPQVDKWLSEPHTTLFCPGIPGAGKTMIAAITVDYLLKSVQSNSIGVAYVYCNYKAKGEQDTSHMLAAILKQLVQAQTQLFGPVASLHTQHQKKGTKPSVDELFNTLKDALKYYSTIYIVVDALDEFQDNYSTRHQFLARLKDLQAHLDIRLMFTSRPIPEIVELFRDDVKLEVQASKEDVERYLSGQLYRLPRCIQNNVSLQVIIQETIVEAVGGMFLLARLFVDSLLDKRTISKVKSTLKAMSGAFQAPDRAYDQAYNEAIDRIKGQLSEDTALAMSVLAWIINAKRPLTIVELCHAVAIEPKQEKLDPQNIPDINDLVSVCAGLVSVDEESEIVRLVHYTTQEYLERTQDLWNPGARLSVASTCLTYLSFSTFRNILDICDIHSLESSGYPFDEHPFVNYAAIYWGQHLLPFQAELREQACLFLRDEALTRHARGVDSMVRYKHCHMNEKMNCLHIMARWGMHVLLQDFMPGEGFTPTRSIDSRDDFSETPLSYAAASGHENVVKILLDNGADTTSDSLMRAFISAARIGHESIVSLLLDRGVNIGHCGRTMSIALEEASYNGHERVVRILLRRGANINNDHGDALSVAIEEGHENIVKLLVDPCIDLNTTKVAHCRTALQLASEWGHDHIVRFLLGKGADVHCDSVEGTALHLAAYKGHESVIKTLLDWGADINAHSIYGEYTALHFAIRGGHESVVKMLLDLGADVNAHCVFGGAAITCATEHHHDNMREMLLDAGADINILGGRRGSLLNTLAYRGNTRVLCTMIERYHADPKLVDFHGRSTLLMAACAVDSDAFHYLLDLGLSPDAMDAKGDGILSYAALGDSEEVFESVLEYFKGPKPSGFWSPLHWACRSGNTYAVERLLEQGYRDELVTLPDSEETWNALSIAIYHGQKVVKEPIEEVGKARGWNVAAAYKRFIIHIINAGIASE</sequence>
<feature type="repeat" description="ANK" evidence="2">
    <location>
        <begin position="781"/>
        <end position="813"/>
    </location>
</feature>
<feature type="domain" description="GPI inositol-deacylase winged helix" evidence="3">
    <location>
        <begin position="500"/>
        <end position="576"/>
    </location>
</feature>
<accession>A0AAN6LY61</accession>
<dbReference type="PANTHER" id="PTHR10039:SF15">
    <property type="entry name" value="NACHT DOMAIN-CONTAINING PROTEIN"/>
    <property type="match status" value="1"/>
</dbReference>
<dbReference type="Gene3D" id="1.25.40.20">
    <property type="entry name" value="Ankyrin repeat-containing domain"/>
    <property type="match status" value="3"/>
</dbReference>
<feature type="repeat" description="ANK" evidence="2">
    <location>
        <begin position="845"/>
        <end position="877"/>
    </location>
</feature>
<dbReference type="PROSITE" id="PS50088">
    <property type="entry name" value="ANK_REPEAT"/>
    <property type="match status" value="5"/>
</dbReference>